<dbReference type="OrthoDB" id="630188at2759"/>
<feature type="compositionally biased region" description="Basic and acidic residues" evidence="7">
    <location>
        <begin position="183"/>
        <end position="192"/>
    </location>
</feature>
<dbReference type="GO" id="GO:0016413">
    <property type="term" value="F:O-acetyltransferase activity"/>
    <property type="evidence" value="ECO:0007669"/>
    <property type="project" value="InterPro"/>
</dbReference>
<feature type="region of interest" description="Disordered" evidence="7">
    <location>
        <begin position="133"/>
        <end position="167"/>
    </location>
</feature>
<feature type="compositionally biased region" description="Polar residues" evidence="7">
    <location>
        <begin position="133"/>
        <end position="147"/>
    </location>
</feature>
<dbReference type="Proteomes" id="UP000655225">
    <property type="component" value="Unassembled WGS sequence"/>
</dbReference>
<evidence type="ECO:0000259" key="9">
    <source>
        <dbReference type="Pfam" id="PF13839"/>
    </source>
</evidence>
<keyword evidence="4" id="KW-0735">Signal-anchor</keyword>
<feature type="domain" description="Trichome birefringence-like C-terminal" evidence="9">
    <location>
        <begin position="325"/>
        <end position="509"/>
    </location>
</feature>
<gene>
    <name evidence="11" type="ORF">HHK36_015602</name>
</gene>
<proteinExistence type="inferred from homology"/>
<evidence type="ECO:0000256" key="4">
    <source>
        <dbReference type="ARBA" id="ARBA00022968"/>
    </source>
</evidence>
<dbReference type="PANTHER" id="PTHR32285">
    <property type="entry name" value="PROTEIN TRICHOME BIREFRINGENCE-LIKE 9-RELATED"/>
    <property type="match status" value="1"/>
</dbReference>
<organism evidence="11 12">
    <name type="scientific">Tetracentron sinense</name>
    <name type="common">Spur-leaf</name>
    <dbReference type="NCBI Taxonomy" id="13715"/>
    <lineage>
        <taxon>Eukaryota</taxon>
        <taxon>Viridiplantae</taxon>
        <taxon>Streptophyta</taxon>
        <taxon>Embryophyta</taxon>
        <taxon>Tracheophyta</taxon>
        <taxon>Spermatophyta</taxon>
        <taxon>Magnoliopsida</taxon>
        <taxon>Trochodendrales</taxon>
        <taxon>Trochodendraceae</taxon>
        <taxon>Tetracentron</taxon>
    </lineage>
</organism>
<feature type="domain" description="Trichome birefringence-like N-terminal" evidence="10">
    <location>
        <begin position="272"/>
        <end position="324"/>
    </location>
</feature>
<evidence type="ECO:0000256" key="2">
    <source>
        <dbReference type="ARBA" id="ARBA00007727"/>
    </source>
</evidence>
<dbReference type="EMBL" id="JABCRI010000010">
    <property type="protein sequence ID" value="KAF8399731.1"/>
    <property type="molecule type" value="Genomic_DNA"/>
</dbReference>
<keyword evidence="6 8" id="KW-0472">Membrane</keyword>
<sequence length="644" mass="73197">MDWRKISKKIAFSEQFSYAISSRRKIVSGFGLGVGASLLVFTVILLNNPSKISVFNPMLQGFNSFSGNSSVVSWPFSFSSSSVSSTANSSSPDLQKSMDLIEERVKEKTDEVYKNASLLVSNGSDMITEKTHVGNSSEMEKNGSFSSGEGRVEEKTHQGNFSGDLKNASFSGKVDAIAEKTPEGKSVGRDTNETYIGKSEGFTENNRDGENRVTEKNNMGNVSDGRESMKSFGTEEKVPETIHQGNSYEKDKMASVNYDSGLMKGLGGSSIKCDIFDGGWARDDTKPYYPAGSCPHIDRDFDCHLHGRPDDEFLKWRWQPNGCDIPSLNATDFLERLRGKRLVFVGDSLNRNMWESLVCILRHSVTDKKRVYEISGRREFKKKGFYAFRYEDYNCSIDFVSSPFLVRESSFKGRNGSFETLRLDLMDQKAMLCHEADVVVFNTGHWWTHEKTSRGEDYYQEGNHVHPRLKVMEAYKKALTTWARWVDKNIDANRTQVIFRGYSVTHFRYMVEDHEAAMKIEEHADRDGALKGGQWNSGGQCHKETEPIFNQSHLAKYPSKMRALEHVLQEMRTPVVYLNISRLTDYRKDGHPSIYRKKYKTVKEQLAAERSQDCSHWCLPGVPDTWNELLYASLLKTGRGSWRN</sequence>
<feature type="domain" description="Trichome birefringence-like C-terminal" evidence="9">
    <location>
        <begin position="531"/>
        <end position="632"/>
    </location>
</feature>
<dbReference type="Pfam" id="PF14416">
    <property type="entry name" value="PMR5N"/>
    <property type="match status" value="1"/>
</dbReference>
<dbReference type="GO" id="GO:0016020">
    <property type="term" value="C:membrane"/>
    <property type="evidence" value="ECO:0007669"/>
    <property type="project" value="UniProtKB-SubCell"/>
</dbReference>
<comment type="subcellular location">
    <subcellularLocation>
        <location evidence="1">Membrane</location>
        <topology evidence="1">Single-pass membrane protein</topology>
    </subcellularLocation>
</comment>
<evidence type="ECO:0000256" key="5">
    <source>
        <dbReference type="ARBA" id="ARBA00022989"/>
    </source>
</evidence>
<keyword evidence="5 8" id="KW-1133">Transmembrane helix</keyword>
<evidence type="ECO:0000256" key="7">
    <source>
        <dbReference type="SAM" id="MobiDB-lite"/>
    </source>
</evidence>
<dbReference type="InterPro" id="IPR029962">
    <property type="entry name" value="TBL"/>
</dbReference>
<feature type="compositionally biased region" description="Basic and acidic residues" evidence="7">
    <location>
        <begin position="224"/>
        <end position="239"/>
    </location>
</feature>
<dbReference type="PANTHER" id="PTHR32285:SF208">
    <property type="entry name" value="PROTEIN TRICHOME BIREFRINGENCE-LIKE 2"/>
    <property type="match status" value="1"/>
</dbReference>
<dbReference type="AlphaFoldDB" id="A0A834Z6H4"/>
<evidence type="ECO:0000313" key="12">
    <source>
        <dbReference type="Proteomes" id="UP000655225"/>
    </source>
</evidence>
<evidence type="ECO:0000259" key="10">
    <source>
        <dbReference type="Pfam" id="PF14416"/>
    </source>
</evidence>
<comment type="caution">
    <text evidence="11">The sequence shown here is derived from an EMBL/GenBank/DDBJ whole genome shotgun (WGS) entry which is preliminary data.</text>
</comment>
<dbReference type="InterPro" id="IPR025846">
    <property type="entry name" value="TBL_N"/>
</dbReference>
<evidence type="ECO:0000313" key="11">
    <source>
        <dbReference type="EMBL" id="KAF8399731.1"/>
    </source>
</evidence>
<accession>A0A834Z6H4</accession>
<evidence type="ECO:0008006" key="13">
    <source>
        <dbReference type="Google" id="ProtNLM"/>
    </source>
</evidence>
<dbReference type="Pfam" id="PF13839">
    <property type="entry name" value="PC-Esterase"/>
    <property type="match status" value="2"/>
</dbReference>
<feature type="transmembrane region" description="Helical" evidence="8">
    <location>
        <begin position="26"/>
        <end position="46"/>
    </location>
</feature>
<evidence type="ECO:0000256" key="3">
    <source>
        <dbReference type="ARBA" id="ARBA00022692"/>
    </source>
</evidence>
<evidence type="ECO:0000256" key="8">
    <source>
        <dbReference type="SAM" id="Phobius"/>
    </source>
</evidence>
<keyword evidence="3 8" id="KW-0812">Transmembrane</keyword>
<keyword evidence="12" id="KW-1185">Reference proteome</keyword>
<evidence type="ECO:0000256" key="1">
    <source>
        <dbReference type="ARBA" id="ARBA00004167"/>
    </source>
</evidence>
<feature type="compositionally biased region" description="Basic and acidic residues" evidence="7">
    <location>
        <begin position="205"/>
        <end position="215"/>
    </location>
</feature>
<protein>
    <recommendedName>
        <fullName evidence="13">Trichome birefringence-like N-terminal domain-containing protein</fullName>
    </recommendedName>
</protein>
<dbReference type="GO" id="GO:0005794">
    <property type="term" value="C:Golgi apparatus"/>
    <property type="evidence" value="ECO:0007669"/>
    <property type="project" value="TreeGrafter"/>
</dbReference>
<reference evidence="11 12" key="1">
    <citation type="submission" date="2020-04" db="EMBL/GenBank/DDBJ databases">
        <title>Plant Genome Project.</title>
        <authorList>
            <person name="Zhang R.-G."/>
        </authorList>
    </citation>
    <scope>NUCLEOTIDE SEQUENCE [LARGE SCALE GENOMIC DNA]</scope>
    <source>
        <strain evidence="11">YNK0</strain>
        <tissue evidence="11">Leaf</tissue>
    </source>
</reference>
<evidence type="ECO:0000256" key="6">
    <source>
        <dbReference type="ARBA" id="ARBA00023136"/>
    </source>
</evidence>
<name>A0A834Z6H4_TETSI</name>
<dbReference type="InterPro" id="IPR026057">
    <property type="entry name" value="TBL_C"/>
</dbReference>
<dbReference type="OMA" id="VLENTHF"/>
<comment type="similarity">
    <text evidence="2">Belongs to the PC-esterase family. TBL subfamily.</text>
</comment>
<feature type="region of interest" description="Disordered" evidence="7">
    <location>
        <begin position="183"/>
        <end position="239"/>
    </location>
</feature>